<dbReference type="EMBL" id="KM462862">
    <property type="protein sequence ID" value="AIT93546.1"/>
    <property type="molecule type" value="Genomic_DNA"/>
</dbReference>
<proteinExistence type="predicted"/>
<keyword evidence="2" id="KW-0934">Plastid</keyword>
<feature type="domain" description="AAA+ ATPase" evidence="1">
    <location>
        <begin position="418"/>
        <end position="543"/>
    </location>
</feature>
<evidence type="ECO:0000259" key="1">
    <source>
        <dbReference type="SMART" id="SM00382"/>
    </source>
</evidence>
<geneLocation type="chloroplast" evidence="2"/>
<dbReference type="InterPro" id="IPR014818">
    <property type="entry name" value="Phage/plasmid_primase_P4_C"/>
</dbReference>
<dbReference type="AlphaFoldDB" id="A0A097KK40"/>
<reference evidence="2" key="1">
    <citation type="journal article" date="2014" name="BMC Evol. Biol.">
        <title>Chloroplast phylogenomic analysis resolves deep-level relationships within the green algal class Trebouxiophyceae.</title>
        <authorList>
            <person name="Lemieux C."/>
            <person name="Otis C."/>
            <person name="Turmel M."/>
        </authorList>
    </citation>
    <scope>NUCLEOTIDE SEQUENCE</scope>
</reference>
<sequence>MEDNNELDCKKTYDTIQAMLALGINVEAKSDKKHRGRATPITTVESAREFQNKQPGGTLFYLSLKPNDRYPEGLVSIDVDNRVVWNILCNMHENHHFSKSIFNPKNRGEHIIYAARKVSKNRIKNTINLGFAADYITNQINIIAPGKYVASFPRKGESLAELPYIFELTSRKFKTEPLISNSKIQEVERNQKLFQWCNGLEGNKEDKIILARILGKYFCNPPLPNDECRALVKDDEFVNKNIVSSNSRVSNETIQDIKFIISFCDNKYCYVESENKMAWFCGTHWEYLSVGAFEVILEKFILDNHHKINTKLTHMNTIQMAKNYSWRVKGLLGIRPEWKIFPNGINFKNGYLEYETGRLLPHTHKRWITYVSSEEYDRNAKLSLRTRETLMNMFGRDAHNINLYRSAGYRALTHCPAFQTGYFFYGSPGMGKSTLINLLLFLTKSNSGSCELKDLGNPFNRFEVMHYNLLVINEIHNVDKKTERYLKEFLGRDQIAAEVKNVQGYTAKTFQGLIIMASNQVPTKVFENNTAMLDRTVPILFSPRLERADPFLLDSFKKEFRTWINWHLSIYKEGLETLTRAAWMHKESLFYNSIMAEFIIMNLTFREDAFLIITDFKDKYNDFLIERRFNVGDLEDTFIELVEVGTSIFKKYL</sequence>
<dbReference type="InterPro" id="IPR045455">
    <property type="entry name" value="NrS-1_pol-like_helicase"/>
</dbReference>
<dbReference type="SUPFAM" id="SSF52540">
    <property type="entry name" value="P-loop containing nucleoside triphosphate hydrolases"/>
    <property type="match status" value="1"/>
</dbReference>
<protein>
    <submittedName>
        <fullName evidence="2">Putative phage/plasmid primase</fullName>
    </submittedName>
</protein>
<gene>
    <name evidence="2" type="primary">orf653</name>
</gene>
<keyword evidence="2" id="KW-0150">Chloroplast</keyword>
<dbReference type="Gene3D" id="3.40.50.300">
    <property type="entry name" value="P-loop containing nucleotide triphosphate hydrolases"/>
    <property type="match status" value="1"/>
</dbReference>
<name>A0A097KK40_9CHLO</name>
<dbReference type="SMART" id="SM00382">
    <property type="entry name" value="AAA"/>
    <property type="match status" value="1"/>
</dbReference>
<dbReference type="InterPro" id="IPR003593">
    <property type="entry name" value="AAA+_ATPase"/>
</dbReference>
<dbReference type="InterPro" id="IPR027417">
    <property type="entry name" value="P-loop_NTPase"/>
</dbReference>
<organism evidence="2">
    <name type="scientific">Prasiolopsis wulf-kochii</name>
    <dbReference type="NCBI Taxonomy" id="3239232"/>
    <lineage>
        <taxon>Eukaryota</taxon>
        <taxon>Viridiplantae</taxon>
        <taxon>Chlorophyta</taxon>
        <taxon>core chlorophytes</taxon>
        <taxon>Trebouxiophyceae</taxon>
        <taxon>Prasiolales</taxon>
        <taxon>Prasiolaceae</taxon>
        <taxon>Prasiolopsis</taxon>
    </lineage>
</organism>
<evidence type="ECO:0000313" key="2">
    <source>
        <dbReference type="EMBL" id="AIT93546.1"/>
    </source>
</evidence>
<accession>A0A097KK40</accession>
<dbReference type="Pfam" id="PF19263">
    <property type="entry name" value="DUF5906"/>
    <property type="match status" value="1"/>
</dbReference>
<dbReference type="Pfam" id="PF08706">
    <property type="entry name" value="D5_N"/>
    <property type="match status" value="1"/>
</dbReference>